<keyword evidence="2" id="KW-1185">Reference proteome</keyword>
<name>A0ACB5SVF4_AMBMO</name>
<accession>A0ACB5SVF4</accession>
<evidence type="ECO:0000313" key="2">
    <source>
        <dbReference type="Proteomes" id="UP001165064"/>
    </source>
</evidence>
<gene>
    <name evidence="1" type="ORF">Amon02_000165000</name>
</gene>
<organism evidence="1 2">
    <name type="scientific">Ambrosiozyma monospora</name>
    <name type="common">Yeast</name>
    <name type="synonym">Endomycopsis monosporus</name>
    <dbReference type="NCBI Taxonomy" id="43982"/>
    <lineage>
        <taxon>Eukaryota</taxon>
        <taxon>Fungi</taxon>
        <taxon>Dikarya</taxon>
        <taxon>Ascomycota</taxon>
        <taxon>Saccharomycotina</taxon>
        <taxon>Pichiomycetes</taxon>
        <taxon>Pichiales</taxon>
        <taxon>Pichiaceae</taxon>
        <taxon>Ambrosiozyma</taxon>
    </lineage>
</organism>
<proteinExistence type="predicted"/>
<comment type="caution">
    <text evidence="1">The sequence shown here is derived from an EMBL/GenBank/DDBJ whole genome shotgun (WGS) entry which is preliminary data.</text>
</comment>
<protein>
    <submittedName>
        <fullName evidence="1">Unnamed protein product</fullName>
    </submittedName>
</protein>
<dbReference type="EMBL" id="BSXS01000837">
    <property type="protein sequence ID" value="GME74106.1"/>
    <property type="molecule type" value="Genomic_DNA"/>
</dbReference>
<dbReference type="Proteomes" id="UP001165064">
    <property type="component" value="Unassembled WGS sequence"/>
</dbReference>
<reference evidence="1" key="1">
    <citation type="submission" date="2023-04" db="EMBL/GenBank/DDBJ databases">
        <title>Ambrosiozyma monospora NBRC 10751.</title>
        <authorList>
            <person name="Ichikawa N."/>
            <person name="Sato H."/>
            <person name="Tonouchi N."/>
        </authorList>
    </citation>
    <scope>NUCLEOTIDE SEQUENCE</scope>
    <source>
        <strain evidence="1">NBRC 10751</strain>
    </source>
</reference>
<sequence>MYQPRRHSLPSEHLRTIGDSTFAKSTILHVSPIKPLHPPTVGTFSTINFSQSEKFSYFEWGNPFSEFDSIINSVANKVSNPVSSSSEFESIKDSITETAAPGTTATSKAEPTWADIARRTTNKTKIPGRYIKTTGEVNDPKVDSREALHPKIAERLKEAA</sequence>
<evidence type="ECO:0000313" key="1">
    <source>
        <dbReference type="EMBL" id="GME74106.1"/>
    </source>
</evidence>